<dbReference type="Pfam" id="PF00043">
    <property type="entry name" value="GST_C"/>
    <property type="match status" value="1"/>
</dbReference>
<dbReference type="EMBL" id="CP013926">
    <property type="protein sequence ID" value="AMJ75927.1"/>
    <property type="molecule type" value="Genomic_DNA"/>
</dbReference>
<evidence type="ECO:0000259" key="1">
    <source>
        <dbReference type="PROSITE" id="PS50404"/>
    </source>
</evidence>
<sequence>MKIYETKTAPNPRRVRMFLAEKGIDKSQIEYVQVDIQKGENLSAEMRAKNPLGKIPILELDDGTCIAETDAICTYFEAIHPEPSLLGSTPIEKATIAMWQRQVEMALMLQVGMCFQHTTGYFKDRMVPVPEYGKEAGINASKYFNILERRLELHEFIAGDTFSIADITALCAIDFARVVDIRIKDEQTNLQRWYDNVSSRASAKA</sequence>
<dbReference type="InterPro" id="IPR004045">
    <property type="entry name" value="Glutathione_S-Trfase_N"/>
</dbReference>
<dbReference type="PROSITE" id="PS50405">
    <property type="entry name" value="GST_CTER"/>
    <property type="match status" value="1"/>
</dbReference>
<evidence type="ECO:0000313" key="3">
    <source>
        <dbReference type="EMBL" id="AMJ75927.1"/>
    </source>
</evidence>
<proteinExistence type="predicted"/>
<evidence type="ECO:0000313" key="6">
    <source>
        <dbReference type="Proteomes" id="UP001170717"/>
    </source>
</evidence>
<dbReference type="PANTHER" id="PTHR44051:SF8">
    <property type="entry name" value="GLUTATHIONE S-TRANSFERASE GSTA"/>
    <property type="match status" value="1"/>
</dbReference>
<dbReference type="CDD" id="cd03051">
    <property type="entry name" value="GST_N_GTT2_like"/>
    <property type="match status" value="1"/>
</dbReference>
<dbReference type="SUPFAM" id="SSF52833">
    <property type="entry name" value="Thioredoxin-like"/>
    <property type="match status" value="1"/>
</dbReference>
<dbReference type="Proteomes" id="UP001170717">
    <property type="component" value="Unassembled WGS sequence"/>
</dbReference>
<dbReference type="Pfam" id="PF13417">
    <property type="entry name" value="GST_N_3"/>
    <property type="match status" value="1"/>
</dbReference>
<dbReference type="EMBL" id="JAUOQI010000003">
    <property type="protein sequence ID" value="MDO6576993.1"/>
    <property type="molecule type" value="Genomic_DNA"/>
</dbReference>
<accession>A0AAW7Z0M3</accession>
<feature type="domain" description="GST N-terminal" evidence="1">
    <location>
        <begin position="1"/>
        <end position="84"/>
    </location>
</feature>
<dbReference type="InterPro" id="IPR010987">
    <property type="entry name" value="Glutathione-S-Trfase_C-like"/>
</dbReference>
<feature type="domain" description="GST C-terminal" evidence="2">
    <location>
        <begin position="89"/>
        <end position="205"/>
    </location>
</feature>
<reference evidence="4" key="2">
    <citation type="submission" date="2023-07" db="EMBL/GenBank/DDBJ databases">
        <title>Genome content predicts the carbon catabolic preferences of heterotrophic bacteria.</title>
        <authorList>
            <person name="Gralka M."/>
        </authorList>
    </citation>
    <scope>NUCLEOTIDE SEQUENCE</scope>
    <source>
        <strain evidence="4">F2M12</strain>
    </source>
</reference>
<dbReference type="SFLD" id="SFLDG00358">
    <property type="entry name" value="Main_(cytGST)"/>
    <property type="match status" value="1"/>
</dbReference>
<dbReference type="SUPFAM" id="SSF47616">
    <property type="entry name" value="GST C-terminal domain-like"/>
    <property type="match status" value="1"/>
</dbReference>
<gene>
    <name evidence="3" type="ORF">AVL57_19345</name>
    <name evidence="4" type="ORF">Q4527_06285</name>
</gene>
<dbReference type="InterPro" id="IPR034345">
    <property type="entry name" value="Gtt2-like_N"/>
</dbReference>
<dbReference type="Gene3D" id="3.40.30.10">
    <property type="entry name" value="Glutaredoxin"/>
    <property type="match status" value="1"/>
</dbReference>
<keyword evidence="5" id="KW-1185">Reference proteome</keyword>
<dbReference type="InterPro" id="IPR040079">
    <property type="entry name" value="Glutathione_S-Trfase"/>
</dbReference>
<organism evidence="4 6">
    <name type="scientific">Alteromonas stellipolaris</name>
    <dbReference type="NCBI Taxonomy" id="233316"/>
    <lineage>
        <taxon>Bacteria</taxon>
        <taxon>Pseudomonadati</taxon>
        <taxon>Pseudomonadota</taxon>
        <taxon>Gammaproteobacteria</taxon>
        <taxon>Alteromonadales</taxon>
        <taxon>Alteromonadaceae</taxon>
        <taxon>Alteromonas/Salinimonas group</taxon>
        <taxon>Alteromonas</taxon>
    </lineage>
</organism>
<dbReference type="KEGG" id="asq:AVL57_19345"/>
<dbReference type="SFLD" id="SFLDS00019">
    <property type="entry name" value="Glutathione_Transferase_(cytos"/>
    <property type="match status" value="1"/>
</dbReference>
<name>A0AAW7Z0M3_9ALTE</name>
<dbReference type="InterPro" id="IPR036282">
    <property type="entry name" value="Glutathione-S-Trfase_C_sf"/>
</dbReference>
<dbReference type="Gene3D" id="1.20.1050.10">
    <property type="match status" value="1"/>
</dbReference>
<evidence type="ECO:0000313" key="4">
    <source>
        <dbReference type="EMBL" id="MDO6576993.1"/>
    </source>
</evidence>
<dbReference type="Proteomes" id="UP000056750">
    <property type="component" value="Chromosome"/>
</dbReference>
<evidence type="ECO:0000313" key="5">
    <source>
        <dbReference type="Proteomes" id="UP000056750"/>
    </source>
</evidence>
<dbReference type="InterPro" id="IPR036249">
    <property type="entry name" value="Thioredoxin-like_sf"/>
</dbReference>
<dbReference type="PANTHER" id="PTHR44051">
    <property type="entry name" value="GLUTATHIONE S-TRANSFERASE-RELATED"/>
    <property type="match status" value="1"/>
</dbReference>
<evidence type="ECO:0000259" key="2">
    <source>
        <dbReference type="PROSITE" id="PS50405"/>
    </source>
</evidence>
<reference evidence="3 5" key="1">
    <citation type="submission" date="2015-12" db="EMBL/GenBank/DDBJ databases">
        <title>Intraspecies pangenome expansion in the marine bacterium Alteromonas.</title>
        <authorList>
            <person name="Lopez-Perez M."/>
            <person name="Rodriguez-Valera F."/>
        </authorList>
    </citation>
    <scope>NUCLEOTIDE SEQUENCE [LARGE SCALE GENOMIC DNA]</scope>
    <source>
        <strain evidence="3 5">LMG 21861</strain>
    </source>
</reference>
<dbReference type="AlphaFoldDB" id="A0AAW7Z0M3"/>
<dbReference type="InterPro" id="IPR004046">
    <property type="entry name" value="GST_C"/>
</dbReference>
<protein>
    <submittedName>
        <fullName evidence="3 4">Glutathione S-transferase</fullName>
    </submittedName>
</protein>
<dbReference type="RefSeq" id="WP_057795609.1">
    <property type="nucleotide sequence ID" value="NZ_CANLMS010000005.1"/>
</dbReference>
<dbReference type="GeneID" id="83259855"/>
<dbReference type="PROSITE" id="PS50404">
    <property type="entry name" value="GST_NTER"/>
    <property type="match status" value="1"/>
</dbReference>